<sequence length="92" mass="10099">MRETATDEAVNWRRTADGIELYDEANADAWIRFETEAGAAADVRPRSVCPDCGLVAEQRTAPGRYMVCDDCGEEFDTAAGANDGRRHAETDD</sequence>
<protein>
    <recommendedName>
        <fullName evidence="3">Small CPxCG-related zinc finger protein</fullName>
    </recommendedName>
</protein>
<dbReference type="RefSeq" id="WP_279528198.1">
    <property type="nucleotide sequence ID" value="NZ_CP122312.1"/>
</dbReference>
<organism evidence="1 2">
    <name type="scientific">Halospeciosus flavus</name>
    <dbReference type="NCBI Taxonomy" id="3032283"/>
    <lineage>
        <taxon>Archaea</taxon>
        <taxon>Methanobacteriati</taxon>
        <taxon>Methanobacteriota</taxon>
        <taxon>Stenosarchaea group</taxon>
        <taxon>Halobacteria</taxon>
        <taxon>Halobacteriales</taxon>
        <taxon>Halobacteriaceae</taxon>
        <taxon>Halospeciosus</taxon>
    </lineage>
</organism>
<comment type="caution">
    <text evidence="1">The sequence shown here is derived from an EMBL/GenBank/DDBJ whole genome shotgun (WGS) entry which is preliminary data.</text>
</comment>
<evidence type="ECO:0000313" key="1">
    <source>
        <dbReference type="EMBL" id="MFC7201453.1"/>
    </source>
</evidence>
<gene>
    <name evidence="1" type="ORF">ACFQJ9_18940</name>
</gene>
<reference evidence="1 2" key="1">
    <citation type="journal article" date="2019" name="Int. J. Syst. Evol. Microbiol.">
        <title>The Global Catalogue of Microorganisms (GCM) 10K type strain sequencing project: providing services to taxonomists for standard genome sequencing and annotation.</title>
        <authorList>
            <consortium name="The Broad Institute Genomics Platform"/>
            <consortium name="The Broad Institute Genome Sequencing Center for Infectious Disease"/>
            <person name="Wu L."/>
            <person name="Ma J."/>
        </authorList>
    </citation>
    <scope>NUCLEOTIDE SEQUENCE [LARGE SCALE GENOMIC DNA]</scope>
    <source>
        <strain evidence="1 2">XZGYJ-43</strain>
    </source>
</reference>
<dbReference type="Proteomes" id="UP001596447">
    <property type="component" value="Unassembled WGS sequence"/>
</dbReference>
<keyword evidence="2" id="KW-1185">Reference proteome</keyword>
<name>A0ABD5Z8D3_9EURY</name>
<dbReference type="AlphaFoldDB" id="A0ABD5Z8D3"/>
<evidence type="ECO:0000313" key="2">
    <source>
        <dbReference type="Proteomes" id="UP001596447"/>
    </source>
</evidence>
<accession>A0ABD5Z8D3</accession>
<proteinExistence type="predicted"/>
<dbReference type="EMBL" id="JBHTAR010000011">
    <property type="protein sequence ID" value="MFC7201453.1"/>
    <property type="molecule type" value="Genomic_DNA"/>
</dbReference>
<evidence type="ECO:0008006" key="3">
    <source>
        <dbReference type="Google" id="ProtNLM"/>
    </source>
</evidence>